<sequence length="158" mass="16407">MIDAVAFLIKGALIGGLGGLILPTVWVSLFFGLRRFLQQFTDGSDILQILASLIVIPFGAFFTGLLEGGLIVTTLFGAASGVGVALLVLALRRFISRLAIAGIAGALAAMAAVFLTSTRSSEVTLATGLAGPSLWSLLAAYVAVVIWLSWRLQINTAA</sequence>
<dbReference type="EMBL" id="PGTN01000086">
    <property type="protein sequence ID" value="PJF46868.1"/>
    <property type="molecule type" value="Genomic_DNA"/>
</dbReference>
<feature type="transmembrane region" description="Helical" evidence="1">
    <location>
        <begin position="12"/>
        <end position="33"/>
    </location>
</feature>
<keyword evidence="1" id="KW-0472">Membrane</keyword>
<dbReference type="AlphaFoldDB" id="A0A2M8QAN5"/>
<proteinExistence type="predicted"/>
<evidence type="ECO:0000313" key="3">
    <source>
        <dbReference type="Proteomes" id="UP000230790"/>
    </source>
</evidence>
<name>A0A2M8QAN5_9CHLR</name>
<feature type="transmembrane region" description="Helical" evidence="1">
    <location>
        <begin position="98"/>
        <end position="117"/>
    </location>
</feature>
<evidence type="ECO:0000313" key="2">
    <source>
        <dbReference type="EMBL" id="PJF46868.1"/>
    </source>
</evidence>
<reference evidence="2 3" key="1">
    <citation type="submission" date="2017-11" db="EMBL/GenBank/DDBJ databases">
        <title>Evolution of Phototrophy in the Chloroflexi Phylum Driven by Horizontal Gene Transfer.</title>
        <authorList>
            <person name="Ward L.M."/>
            <person name="Hemp J."/>
            <person name="Shih P.M."/>
            <person name="Mcglynn S.E."/>
            <person name="Fischer W."/>
        </authorList>
    </citation>
    <scope>NUCLEOTIDE SEQUENCE [LARGE SCALE GENOMIC DNA]</scope>
    <source>
        <strain evidence="2">JP3_7</strain>
    </source>
</reference>
<evidence type="ECO:0000256" key="1">
    <source>
        <dbReference type="SAM" id="Phobius"/>
    </source>
</evidence>
<gene>
    <name evidence="2" type="ORF">CUN48_11625</name>
</gene>
<feature type="transmembrane region" description="Helical" evidence="1">
    <location>
        <begin position="70"/>
        <end position="91"/>
    </location>
</feature>
<comment type="caution">
    <text evidence="2">The sequence shown here is derived from an EMBL/GenBank/DDBJ whole genome shotgun (WGS) entry which is preliminary data.</text>
</comment>
<feature type="transmembrane region" description="Helical" evidence="1">
    <location>
        <begin position="129"/>
        <end position="150"/>
    </location>
</feature>
<dbReference type="Proteomes" id="UP000230790">
    <property type="component" value="Unassembled WGS sequence"/>
</dbReference>
<organism evidence="2 3">
    <name type="scientific">Candidatus Thermofonsia Clade 3 bacterium</name>
    <dbReference type="NCBI Taxonomy" id="2364212"/>
    <lineage>
        <taxon>Bacteria</taxon>
        <taxon>Bacillati</taxon>
        <taxon>Chloroflexota</taxon>
        <taxon>Candidatus Thermofontia</taxon>
        <taxon>Candidatus Thermofonsia Clade 3</taxon>
    </lineage>
</organism>
<feature type="transmembrane region" description="Helical" evidence="1">
    <location>
        <begin position="45"/>
        <end position="64"/>
    </location>
</feature>
<keyword evidence="1" id="KW-1133">Transmembrane helix</keyword>
<keyword evidence="1" id="KW-0812">Transmembrane</keyword>
<accession>A0A2M8QAN5</accession>
<protein>
    <submittedName>
        <fullName evidence="2">Uncharacterized protein</fullName>
    </submittedName>
</protein>